<dbReference type="AlphaFoldDB" id="A0A7K1V794"/>
<organism evidence="1 2">
    <name type="scientific">Nocardia terrae</name>
    <dbReference type="NCBI Taxonomy" id="2675851"/>
    <lineage>
        <taxon>Bacteria</taxon>
        <taxon>Bacillati</taxon>
        <taxon>Actinomycetota</taxon>
        <taxon>Actinomycetes</taxon>
        <taxon>Mycobacteriales</taxon>
        <taxon>Nocardiaceae</taxon>
        <taxon>Nocardia</taxon>
    </lineage>
</organism>
<comment type="caution">
    <text evidence="1">The sequence shown here is derived from an EMBL/GenBank/DDBJ whole genome shotgun (WGS) entry which is preliminary data.</text>
</comment>
<accession>A0A7K1V794</accession>
<dbReference type="Proteomes" id="UP000466794">
    <property type="component" value="Unassembled WGS sequence"/>
</dbReference>
<dbReference type="RefSeq" id="WP_157391949.1">
    <property type="nucleotide sequence ID" value="NZ_WRPP01000009.1"/>
</dbReference>
<keyword evidence="2" id="KW-1185">Reference proteome</keyword>
<reference evidence="1 2" key="1">
    <citation type="submission" date="2019-12" db="EMBL/GenBank/DDBJ databases">
        <title>Nocardia sp. nov. ET3-3 isolated from soil.</title>
        <authorList>
            <person name="Kanchanasin P."/>
            <person name="Tanasupawat S."/>
            <person name="Yuki M."/>
            <person name="Kudo T."/>
        </authorList>
    </citation>
    <scope>NUCLEOTIDE SEQUENCE [LARGE SCALE GENOMIC DNA]</scope>
    <source>
        <strain evidence="1 2">ET3-3</strain>
    </source>
</reference>
<sequence length="96" mass="10227">MNETVIGWLDLTCTDAATGAQISTGKRECRIPVAPEAECKHDLTICEQCSPSWQCDYAFADPFPFERTEGRSLADLVAAGAIPADSTQNGTGTSTD</sequence>
<dbReference type="EMBL" id="WRPP01000009">
    <property type="protein sequence ID" value="MVU82329.1"/>
    <property type="molecule type" value="Genomic_DNA"/>
</dbReference>
<proteinExistence type="predicted"/>
<evidence type="ECO:0000313" key="2">
    <source>
        <dbReference type="Proteomes" id="UP000466794"/>
    </source>
</evidence>
<protein>
    <submittedName>
        <fullName evidence="1">Uncharacterized protein</fullName>
    </submittedName>
</protein>
<name>A0A7K1V794_9NOCA</name>
<gene>
    <name evidence="1" type="ORF">GPX89_34480</name>
</gene>
<evidence type="ECO:0000313" key="1">
    <source>
        <dbReference type="EMBL" id="MVU82329.1"/>
    </source>
</evidence>